<dbReference type="PANTHER" id="PTHR43539">
    <property type="entry name" value="FLAVIN-BINDING MONOOXYGENASE-LIKE PROTEIN (AFU_ORTHOLOGUE AFUA_4G09220)"/>
    <property type="match status" value="1"/>
</dbReference>
<sequence length="499" mass="54634">MAARLGFCLGSLLSFLDIGWKLCSGLTRAVLTNLCNAVGIFSDRCLMSPTLTDVYDKSASSEVNNSGQTSQSKGPENDSSDAPKSICGSKSSQFVDKTSGSKHGTMSRPVEGAIIVGAGTSGLAAAACLRERGVPITLLEKSGCIGSLWKERTYDRLHLHTPKEFCQLPLMPLPASYPTYPNKKQFLDYLQEYVKRFDIKPIYNTNVDRAQYDENSKVWRVQTQGFSSSNGIEKAEYTARWLIVASGENAEIVMPKLQGMKTYSGSILHSRNYKNGSEYVDKKVLVVGCGNSGMEIALDLANFTAKPSIVVRDSVHVLPREIFGASTFVVAMRLSKALPLWLTDWLLVFGTWLTLGNLARYGLKRPIEGPLQLKQKTGKTPVLDVGTINQIKNGNIKVVPKVVALMTSGVRFENGEFESYDAIIFATGYRSNVPMWLKGNFFGEDGSPSASMRDGWKGERGLYAIGFTKKGLVGTFTDATNIAKDIGRAYDHDMLQTAI</sequence>
<dbReference type="GO" id="GO:0004499">
    <property type="term" value="F:N,N-dimethylaniline monooxygenase activity"/>
    <property type="evidence" value="ECO:0007669"/>
    <property type="project" value="InterPro"/>
</dbReference>
<comment type="cofactor">
    <cofactor evidence="8">
        <name>FAD</name>
        <dbReference type="ChEBI" id="CHEBI:57692"/>
    </cofactor>
</comment>
<dbReference type="Gene3D" id="3.50.50.60">
    <property type="entry name" value="FAD/NAD(P)-binding domain"/>
    <property type="match status" value="1"/>
</dbReference>
<dbReference type="EMBL" id="KP877966">
    <property type="protein sequence ID" value="AKJ88115.1"/>
    <property type="molecule type" value="mRNA"/>
</dbReference>
<evidence type="ECO:0000256" key="1">
    <source>
        <dbReference type="ARBA" id="ARBA00009183"/>
    </source>
</evidence>
<dbReference type="InterPro" id="IPR020946">
    <property type="entry name" value="Flavin_mOase-like"/>
</dbReference>
<keyword evidence="5 8" id="KW-0560">Oxidoreductase</keyword>
<keyword evidence="2 8" id="KW-0285">Flavoprotein</keyword>
<feature type="chain" id="PRO_5005184337" description="Flavin-containing monooxygenase" evidence="10">
    <location>
        <begin position="26"/>
        <end position="499"/>
    </location>
</feature>
<feature type="region of interest" description="Disordered" evidence="9">
    <location>
        <begin position="58"/>
        <end position="106"/>
    </location>
</feature>
<feature type="compositionally biased region" description="Polar residues" evidence="9">
    <location>
        <begin position="58"/>
        <end position="74"/>
    </location>
</feature>
<dbReference type="Pfam" id="PF00743">
    <property type="entry name" value="FMO-like"/>
    <property type="match status" value="1"/>
</dbReference>
<dbReference type="PANTHER" id="PTHR43539:SF78">
    <property type="entry name" value="FLAVIN-CONTAINING MONOOXYGENASE"/>
    <property type="match status" value="1"/>
</dbReference>
<keyword evidence="3 8" id="KW-0274">FAD</keyword>
<evidence type="ECO:0000256" key="5">
    <source>
        <dbReference type="ARBA" id="ARBA00023002"/>
    </source>
</evidence>
<keyword evidence="10" id="KW-0732">Signal</keyword>
<name>A0A0G3FJG9_MARPO</name>
<evidence type="ECO:0000256" key="9">
    <source>
        <dbReference type="SAM" id="MobiDB-lite"/>
    </source>
</evidence>
<evidence type="ECO:0000256" key="8">
    <source>
        <dbReference type="RuleBase" id="RU361177"/>
    </source>
</evidence>
<protein>
    <recommendedName>
        <fullName evidence="8">Flavin-containing monooxygenase</fullName>
        <ecNumber evidence="8">1.-.-.-</ecNumber>
    </recommendedName>
</protein>
<feature type="signal peptide" evidence="10">
    <location>
        <begin position="1"/>
        <end position="25"/>
    </location>
</feature>
<dbReference type="GO" id="GO:0050660">
    <property type="term" value="F:flavin adenine dinucleotide binding"/>
    <property type="evidence" value="ECO:0007669"/>
    <property type="project" value="InterPro"/>
</dbReference>
<organism evidence="11">
    <name type="scientific">Marchantia polymorpha</name>
    <name type="common">Common liverwort</name>
    <name type="synonym">Marchantia aquatica</name>
    <dbReference type="NCBI Taxonomy" id="3197"/>
    <lineage>
        <taxon>Eukaryota</taxon>
        <taxon>Viridiplantae</taxon>
        <taxon>Streptophyta</taxon>
        <taxon>Embryophyta</taxon>
        <taxon>Marchantiophyta</taxon>
        <taxon>Marchantiopsida</taxon>
        <taxon>Marchantiidae</taxon>
        <taxon>Marchantiales</taxon>
        <taxon>Marchantiaceae</taxon>
        <taxon>Marchantia</taxon>
    </lineage>
</organism>
<comment type="similarity">
    <text evidence="1 8">Belongs to the FMO family.</text>
</comment>
<dbReference type="EC" id="1.-.-.-" evidence="8"/>
<dbReference type="PRINTS" id="PR00469">
    <property type="entry name" value="PNDRDTASEII"/>
</dbReference>
<accession>A0A0G3FJG9</accession>
<dbReference type="FunFam" id="3.50.50.60:FF:000100">
    <property type="entry name" value="Flavin-containing monooxygenase"/>
    <property type="match status" value="1"/>
</dbReference>
<dbReference type="InterPro" id="IPR050982">
    <property type="entry name" value="Auxin_biosynth/cation_transpt"/>
</dbReference>
<dbReference type="AlphaFoldDB" id="A0A0G3FJG9"/>
<keyword evidence="6 8" id="KW-0503">Monooxygenase</keyword>
<evidence type="ECO:0000313" key="11">
    <source>
        <dbReference type="EMBL" id="AKJ88115.1"/>
    </source>
</evidence>
<evidence type="ECO:0000256" key="6">
    <source>
        <dbReference type="ARBA" id="ARBA00023033"/>
    </source>
</evidence>
<evidence type="ECO:0000256" key="7">
    <source>
        <dbReference type="ARBA" id="ARBA00047707"/>
    </source>
</evidence>
<keyword evidence="4" id="KW-0521">NADP</keyword>
<evidence type="ECO:0000256" key="10">
    <source>
        <dbReference type="SAM" id="SignalP"/>
    </source>
</evidence>
<evidence type="ECO:0000256" key="3">
    <source>
        <dbReference type="ARBA" id="ARBA00022827"/>
    </source>
</evidence>
<dbReference type="InterPro" id="IPR036188">
    <property type="entry name" value="FAD/NAD-bd_sf"/>
</dbReference>
<evidence type="ECO:0000256" key="4">
    <source>
        <dbReference type="ARBA" id="ARBA00022857"/>
    </source>
</evidence>
<dbReference type="SUPFAM" id="SSF51905">
    <property type="entry name" value="FAD/NAD(P)-binding domain"/>
    <property type="match status" value="2"/>
</dbReference>
<evidence type="ECO:0000256" key="2">
    <source>
        <dbReference type="ARBA" id="ARBA00022630"/>
    </source>
</evidence>
<reference evidence="11" key="2">
    <citation type="journal article" date="2015" name="PLoS Genet.">
        <title>A Simple Auxin Transcriptional Response System Regulates Multiple Morphogenetic Processes in the Liverwort Marchantia polymorpha.</title>
        <authorList>
            <person name="Flores-Sandoval E."/>
            <person name="Eklund D.M."/>
            <person name="Bowman J.L."/>
        </authorList>
    </citation>
    <scope>NUCLEOTIDE SEQUENCE</scope>
</reference>
<comment type="catalytic activity">
    <reaction evidence="7">
        <text>indole-3-pyruvate + NADPH + O2 + H(+) = (indol-3-yl)acetate + CO2 + NADP(+) + H2O</text>
        <dbReference type="Rhea" id="RHEA:34331"/>
        <dbReference type="ChEBI" id="CHEBI:15377"/>
        <dbReference type="ChEBI" id="CHEBI:15378"/>
        <dbReference type="ChEBI" id="CHEBI:15379"/>
        <dbReference type="ChEBI" id="CHEBI:16526"/>
        <dbReference type="ChEBI" id="CHEBI:17640"/>
        <dbReference type="ChEBI" id="CHEBI:30854"/>
        <dbReference type="ChEBI" id="CHEBI:57783"/>
        <dbReference type="ChEBI" id="CHEBI:58349"/>
        <dbReference type="EC" id="1.14.13.168"/>
    </reaction>
</comment>
<dbReference type="GO" id="GO:0050661">
    <property type="term" value="F:NADP binding"/>
    <property type="evidence" value="ECO:0007669"/>
    <property type="project" value="InterPro"/>
</dbReference>
<dbReference type="PRINTS" id="PR00368">
    <property type="entry name" value="FADPNR"/>
</dbReference>
<proteinExistence type="evidence at transcript level"/>
<feature type="compositionally biased region" description="Polar residues" evidence="9">
    <location>
        <begin position="88"/>
        <end position="104"/>
    </location>
</feature>
<dbReference type="GO" id="GO:0103075">
    <property type="term" value="F:indole-3-pyruvate monooxygenase activity"/>
    <property type="evidence" value="ECO:0007669"/>
    <property type="project" value="UniProtKB-EC"/>
</dbReference>
<reference evidence="11" key="1">
    <citation type="journal article" date="2015" name="Plant Cell">
        <title>Auxin Produced by the Indole-3-Pyruvic Acid Pathway Regulates Development and Gemmae Dormancy in the Liverwort Marchantia polymorpha.</title>
        <authorList>
            <person name="Eklund D.M."/>
            <person name="Ishizaki K."/>
            <person name="Flores-Sandoval E."/>
            <person name="Kikuchi S."/>
            <person name="Takebayashi Y."/>
            <person name="Tsukamoto S."/>
            <person name="Hirakawa Y."/>
            <person name="Nonomura M."/>
            <person name="Kato H."/>
            <person name="Kouno M."/>
            <person name="Bhalerao R.P."/>
            <person name="Lagercrantz U."/>
            <person name="Kasahara H."/>
            <person name="Kohchi T."/>
            <person name="Bowman J.L."/>
        </authorList>
    </citation>
    <scope>NUCLEOTIDE SEQUENCE</scope>
</reference>